<accession>A0A074LIZ8</accession>
<dbReference type="PROSITE" id="PS00041">
    <property type="entry name" value="HTH_ARAC_FAMILY_1"/>
    <property type="match status" value="1"/>
</dbReference>
<dbReference type="InterPro" id="IPR029442">
    <property type="entry name" value="GyrI-like"/>
</dbReference>
<dbReference type="RefSeq" id="WP_038091171.1">
    <property type="nucleotide sequence ID" value="NZ_JMIR01000027.1"/>
</dbReference>
<dbReference type="OrthoDB" id="9801123at2"/>
<dbReference type="AlphaFoldDB" id="A0A074LIZ8"/>
<dbReference type="InterPro" id="IPR020449">
    <property type="entry name" value="Tscrpt_reg_AraC-type_HTH"/>
</dbReference>
<dbReference type="InterPro" id="IPR050959">
    <property type="entry name" value="MarA-like"/>
</dbReference>
<dbReference type="InterPro" id="IPR011256">
    <property type="entry name" value="Reg_factor_effector_dom_sf"/>
</dbReference>
<evidence type="ECO:0000256" key="3">
    <source>
        <dbReference type="ARBA" id="ARBA00023163"/>
    </source>
</evidence>
<dbReference type="GO" id="GO:0043565">
    <property type="term" value="F:sequence-specific DNA binding"/>
    <property type="evidence" value="ECO:0007669"/>
    <property type="project" value="InterPro"/>
</dbReference>
<dbReference type="PRINTS" id="PR00032">
    <property type="entry name" value="HTHARAC"/>
</dbReference>
<dbReference type="InterPro" id="IPR018060">
    <property type="entry name" value="HTH_AraC"/>
</dbReference>
<dbReference type="SUPFAM" id="SSF46689">
    <property type="entry name" value="Homeodomain-like"/>
    <property type="match status" value="2"/>
</dbReference>
<keyword evidence="1" id="KW-0805">Transcription regulation</keyword>
<dbReference type="PANTHER" id="PTHR47504:SF5">
    <property type="entry name" value="RIGHT ORIGIN-BINDING PROTEIN"/>
    <property type="match status" value="1"/>
</dbReference>
<dbReference type="PANTHER" id="PTHR47504">
    <property type="entry name" value="RIGHT ORIGIN-BINDING PROTEIN"/>
    <property type="match status" value="1"/>
</dbReference>
<evidence type="ECO:0000313" key="6">
    <source>
        <dbReference type="Proteomes" id="UP000027931"/>
    </source>
</evidence>
<keyword evidence="3" id="KW-0804">Transcription</keyword>
<keyword evidence="2" id="KW-0238">DNA-binding</keyword>
<dbReference type="Pfam" id="PF12833">
    <property type="entry name" value="HTH_18"/>
    <property type="match status" value="1"/>
</dbReference>
<dbReference type="SUPFAM" id="SSF55136">
    <property type="entry name" value="Probable bacterial effector-binding domain"/>
    <property type="match status" value="1"/>
</dbReference>
<dbReference type="Pfam" id="PF06445">
    <property type="entry name" value="GyrI-like"/>
    <property type="match status" value="1"/>
</dbReference>
<keyword evidence="6" id="KW-1185">Reference proteome</keyword>
<dbReference type="InterPro" id="IPR009057">
    <property type="entry name" value="Homeodomain-like_sf"/>
</dbReference>
<dbReference type="PROSITE" id="PS01124">
    <property type="entry name" value="HTH_ARAC_FAMILY_2"/>
    <property type="match status" value="1"/>
</dbReference>
<dbReference type="InterPro" id="IPR018062">
    <property type="entry name" value="HTH_AraC-typ_CS"/>
</dbReference>
<sequence length="287" mass="32373">MDWLGKMNGAIRYIEEHLTDEIDTAEAAKIACCSVYHFQRMFSFITDVSLSEYIRRRRLTLAAFELQTTDRKVLDLALKYGYDSPEAFTRAFQNLHGVTPTAARRPGVLVKAYPRMTFTMSIQGDVAMKYRIEEVGSFSVIGEKNRINMHEAFEVIPPLWEKANQNGLMQTLIDLLWSQPPTTPHGILGVCANGNFGNNEAFDYYIGAISDGEPLAGMESLQFPESAWAVFEASSPAEVQDIWKRVYTEWVPTSGYDLANLPSLECYCPPGHQPVAEVWVAIEKNNR</sequence>
<organism evidence="5 6">
    <name type="scientific">Tumebacillus flagellatus</name>
    <dbReference type="NCBI Taxonomy" id="1157490"/>
    <lineage>
        <taxon>Bacteria</taxon>
        <taxon>Bacillati</taxon>
        <taxon>Bacillota</taxon>
        <taxon>Bacilli</taxon>
        <taxon>Bacillales</taxon>
        <taxon>Alicyclobacillaceae</taxon>
        <taxon>Tumebacillus</taxon>
    </lineage>
</organism>
<feature type="domain" description="HTH araC/xylS-type" evidence="4">
    <location>
        <begin position="8"/>
        <end position="106"/>
    </location>
</feature>
<proteinExistence type="predicted"/>
<dbReference type="Gene3D" id="3.20.80.10">
    <property type="entry name" value="Regulatory factor, effector binding domain"/>
    <property type="match status" value="1"/>
</dbReference>
<name>A0A074LIZ8_9BACL</name>
<evidence type="ECO:0000259" key="4">
    <source>
        <dbReference type="PROSITE" id="PS01124"/>
    </source>
</evidence>
<dbReference type="Proteomes" id="UP000027931">
    <property type="component" value="Unassembled WGS sequence"/>
</dbReference>
<comment type="caution">
    <text evidence="5">The sequence shown here is derived from an EMBL/GenBank/DDBJ whole genome shotgun (WGS) entry which is preliminary data.</text>
</comment>
<dbReference type="eggNOG" id="COG2207">
    <property type="taxonomic scope" value="Bacteria"/>
</dbReference>
<protein>
    <submittedName>
        <fullName evidence="5">AraC family transcriptional regulator</fullName>
    </submittedName>
</protein>
<dbReference type="eggNOG" id="COG3708">
    <property type="taxonomic scope" value="Bacteria"/>
</dbReference>
<dbReference type="GO" id="GO:0003700">
    <property type="term" value="F:DNA-binding transcription factor activity"/>
    <property type="evidence" value="ECO:0007669"/>
    <property type="project" value="InterPro"/>
</dbReference>
<evidence type="ECO:0000256" key="1">
    <source>
        <dbReference type="ARBA" id="ARBA00023015"/>
    </source>
</evidence>
<dbReference type="Gene3D" id="1.10.10.60">
    <property type="entry name" value="Homeodomain-like"/>
    <property type="match status" value="2"/>
</dbReference>
<dbReference type="STRING" id="1157490.EL26_17050"/>
<dbReference type="SMART" id="SM00342">
    <property type="entry name" value="HTH_ARAC"/>
    <property type="match status" value="1"/>
</dbReference>
<evidence type="ECO:0000256" key="2">
    <source>
        <dbReference type="ARBA" id="ARBA00023125"/>
    </source>
</evidence>
<dbReference type="InterPro" id="IPR010499">
    <property type="entry name" value="AraC_E-bd"/>
</dbReference>
<gene>
    <name evidence="5" type="ORF">EL26_17050</name>
</gene>
<reference evidence="5 6" key="1">
    <citation type="journal article" date="2013" name="Int. J. Syst. Evol. Microbiol.">
        <title>Tumebacillus flagellatus sp. nov., an alpha-amylase/pullulanase-producing bacterium isolated from cassava wastewater.</title>
        <authorList>
            <person name="Wang Q."/>
            <person name="Xie N."/>
            <person name="Qin Y."/>
            <person name="Shen N."/>
            <person name="Zhu J."/>
            <person name="Mi H."/>
            <person name="Huang R."/>
        </authorList>
    </citation>
    <scope>NUCLEOTIDE SEQUENCE [LARGE SCALE GENOMIC DNA]</scope>
    <source>
        <strain evidence="5 6">GST4</strain>
    </source>
</reference>
<evidence type="ECO:0000313" key="5">
    <source>
        <dbReference type="EMBL" id="KEO82131.1"/>
    </source>
</evidence>
<dbReference type="SMART" id="SM00871">
    <property type="entry name" value="AraC_E_bind"/>
    <property type="match status" value="1"/>
</dbReference>
<dbReference type="EMBL" id="JMIR01000027">
    <property type="protein sequence ID" value="KEO82131.1"/>
    <property type="molecule type" value="Genomic_DNA"/>
</dbReference>